<evidence type="ECO:0000256" key="4">
    <source>
        <dbReference type="ARBA" id="ARBA00023128"/>
    </source>
</evidence>
<dbReference type="GO" id="GO:0005739">
    <property type="term" value="C:mitochondrion"/>
    <property type="evidence" value="ECO:0007669"/>
    <property type="project" value="UniProtKB-SubCell"/>
</dbReference>
<evidence type="ECO:0000256" key="2">
    <source>
        <dbReference type="ARBA" id="ARBA00009116"/>
    </source>
</evidence>
<keyword evidence="4" id="KW-0496">Mitochondrion</keyword>
<organism evidence="6 7">
    <name type="scientific">Batrachochytrium dendrobatidis (strain JEL423)</name>
    <dbReference type="NCBI Taxonomy" id="403673"/>
    <lineage>
        <taxon>Eukaryota</taxon>
        <taxon>Fungi</taxon>
        <taxon>Fungi incertae sedis</taxon>
        <taxon>Chytridiomycota</taxon>
        <taxon>Chytridiomycota incertae sedis</taxon>
        <taxon>Chytridiomycetes</taxon>
        <taxon>Rhizophydiales</taxon>
        <taxon>Rhizophydiales incertae sedis</taxon>
        <taxon>Batrachochytrium</taxon>
    </lineage>
</organism>
<evidence type="ECO:0000256" key="5">
    <source>
        <dbReference type="SAM" id="MobiDB-lite"/>
    </source>
</evidence>
<gene>
    <name evidence="6" type="ORF">BDEG_21979</name>
</gene>
<dbReference type="EMBL" id="DS022301">
    <property type="protein sequence ID" value="OAJ38010.1"/>
    <property type="molecule type" value="Genomic_DNA"/>
</dbReference>
<feature type="region of interest" description="Disordered" evidence="5">
    <location>
        <begin position="127"/>
        <end position="166"/>
    </location>
</feature>
<keyword evidence="3" id="KW-0809">Transit peptide</keyword>
<dbReference type="VEuPathDB" id="FungiDB:BDEG_21979"/>
<feature type="region of interest" description="Disordered" evidence="5">
    <location>
        <begin position="1"/>
        <end position="29"/>
    </location>
</feature>
<evidence type="ECO:0000313" key="6">
    <source>
        <dbReference type="EMBL" id="OAJ38010.1"/>
    </source>
</evidence>
<feature type="compositionally biased region" description="Polar residues" evidence="5">
    <location>
        <begin position="13"/>
        <end position="29"/>
    </location>
</feature>
<feature type="compositionally biased region" description="Basic and acidic residues" evidence="5">
    <location>
        <begin position="153"/>
        <end position="166"/>
    </location>
</feature>
<evidence type="ECO:0000256" key="1">
    <source>
        <dbReference type="ARBA" id="ARBA00004173"/>
    </source>
</evidence>
<dbReference type="STRING" id="403673.A0A177WEP0"/>
<dbReference type="GO" id="GO:0033615">
    <property type="term" value="P:mitochondrial proton-transporting ATP synthase complex assembly"/>
    <property type="evidence" value="ECO:0007669"/>
    <property type="project" value="TreeGrafter"/>
</dbReference>
<dbReference type="OrthoDB" id="16535at2759"/>
<proteinExistence type="inferred from homology"/>
<reference evidence="6 7" key="1">
    <citation type="submission" date="2006-10" db="EMBL/GenBank/DDBJ databases">
        <title>The Genome Sequence of Batrachochytrium dendrobatidis JEL423.</title>
        <authorList>
            <consortium name="The Broad Institute Genome Sequencing Platform"/>
            <person name="Birren B."/>
            <person name="Lander E."/>
            <person name="Galagan J."/>
            <person name="Cuomo C."/>
            <person name="Devon K."/>
            <person name="Jaffe D."/>
            <person name="Butler J."/>
            <person name="Alvarez P."/>
            <person name="Gnerre S."/>
            <person name="Grabherr M."/>
            <person name="Kleber M."/>
            <person name="Mauceli E."/>
            <person name="Brockman W."/>
            <person name="Young S."/>
            <person name="LaButti K."/>
            <person name="Sykes S."/>
            <person name="DeCaprio D."/>
            <person name="Crawford M."/>
            <person name="Koehrsen M."/>
            <person name="Engels R."/>
            <person name="Montgomery P."/>
            <person name="Pearson M."/>
            <person name="Howarth C."/>
            <person name="Larson L."/>
            <person name="White J."/>
            <person name="O'Leary S."/>
            <person name="Kodira C."/>
            <person name="Zeng Q."/>
            <person name="Yandava C."/>
            <person name="Alvarado L."/>
            <person name="Longcore J."/>
            <person name="James T."/>
        </authorList>
    </citation>
    <scope>NUCLEOTIDE SEQUENCE [LARGE SCALE GENOMIC DNA]</scope>
    <source>
        <strain evidence="6 7">JEL423</strain>
    </source>
</reference>
<sequence>MSKQLRKTAKGKQVSSAISASITDTKAVSSSKLSDAQRATVKQFATLSSADWLRVSPEASRGDVLGSILSSMSLKSTPDSAISLDQQLLQSETEVQRRYREKYEAKLERKAKEAGFESVEQMIAKRKQDELDVKERQRKLAEQKPSPPSGENDPTKKNLDRKSEKLPSYEKKLDQIVKLELLMKETPEMVSIIWNKYHSDKNCLSASIDSATYKKLHQRGRKYPLFILPLPRNDGYELYFIQFSGHQTYYTPLLEYKTHGALSRPSFVVTHYDDLAASKSIVLMVGELGESQSSNLTLTEAQNLVYQTQLFYITGNENQQKLVETFHEQPESFQYEELIKAVETLT</sequence>
<feature type="compositionally biased region" description="Basic residues" evidence="5">
    <location>
        <begin position="1"/>
        <end position="10"/>
    </location>
</feature>
<comment type="similarity">
    <text evidence="2">Belongs to the ATP11 family.</text>
</comment>
<evidence type="ECO:0000256" key="3">
    <source>
        <dbReference type="ARBA" id="ARBA00022946"/>
    </source>
</evidence>
<evidence type="ECO:0000313" key="7">
    <source>
        <dbReference type="Proteomes" id="UP000077115"/>
    </source>
</evidence>
<protein>
    <recommendedName>
        <fullName evidence="8">ATP11 protein</fullName>
    </recommendedName>
</protein>
<dbReference type="AlphaFoldDB" id="A0A177WEP0"/>
<dbReference type="InterPro" id="IPR010591">
    <property type="entry name" value="ATP11"/>
</dbReference>
<dbReference type="PANTHER" id="PTHR13126:SF0">
    <property type="entry name" value="ATP SYNTHASE MITOCHONDRIAL F1 COMPLEX ASSEMBLY FACTOR 1"/>
    <property type="match status" value="1"/>
</dbReference>
<dbReference type="Proteomes" id="UP000077115">
    <property type="component" value="Unassembled WGS sequence"/>
</dbReference>
<dbReference type="Pfam" id="PF06644">
    <property type="entry name" value="ATP11"/>
    <property type="match status" value="1"/>
</dbReference>
<dbReference type="PANTHER" id="PTHR13126">
    <property type="entry name" value="CHAPERONE ATP11"/>
    <property type="match status" value="1"/>
</dbReference>
<dbReference type="eggNOG" id="KOG3281">
    <property type="taxonomic scope" value="Eukaryota"/>
</dbReference>
<accession>A0A177WEP0</accession>
<evidence type="ECO:0008006" key="8">
    <source>
        <dbReference type="Google" id="ProtNLM"/>
    </source>
</evidence>
<reference evidence="6 7" key="2">
    <citation type="submission" date="2016-05" db="EMBL/GenBank/DDBJ databases">
        <title>Lineage-specific infection strategies underlie the spectrum of fungal disease in amphibians.</title>
        <authorList>
            <person name="Cuomo C.A."/>
            <person name="Farrer R.A."/>
            <person name="James T."/>
            <person name="Longcore J."/>
            <person name="Birren B."/>
        </authorList>
    </citation>
    <scope>NUCLEOTIDE SEQUENCE [LARGE SCALE GENOMIC DNA]</scope>
    <source>
        <strain evidence="6 7">JEL423</strain>
    </source>
</reference>
<name>A0A177WEP0_BATDL</name>
<feature type="compositionally biased region" description="Basic and acidic residues" evidence="5">
    <location>
        <begin position="127"/>
        <end position="142"/>
    </location>
</feature>
<comment type="subcellular location">
    <subcellularLocation>
        <location evidence="1">Mitochondrion</location>
    </subcellularLocation>
</comment>